<dbReference type="VEuPathDB" id="ToxoDB:TGP89_265100"/>
<dbReference type="OrthoDB" id="10611030at2759"/>
<reference evidence="2 3" key="1">
    <citation type="submission" date="2014-03" db="EMBL/GenBank/DDBJ databases">
        <authorList>
            <person name="Sibley D."/>
            <person name="Venepally P."/>
            <person name="Karamycheva S."/>
            <person name="Hadjithomas M."/>
            <person name="Khan A."/>
            <person name="Brunk B."/>
            <person name="Roos D."/>
            <person name="Caler E."/>
            <person name="Lorenzi H."/>
        </authorList>
    </citation>
    <scope>NUCLEOTIDE SEQUENCE [LARGE SCALE GENOMIC DNA]</scope>
    <source>
        <strain evidence="3">p89</strain>
    </source>
</reference>
<feature type="region of interest" description="Disordered" evidence="1">
    <location>
        <begin position="81"/>
        <end position="132"/>
    </location>
</feature>
<dbReference type="Proteomes" id="UP000028828">
    <property type="component" value="Unassembled WGS sequence"/>
</dbReference>
<comment type="caution">
    <text evidence="2">The sequence shown here is derived from an EMBL/GenBank/DDBJ whole genome shotgun (WGS) entry which is preliminary data.</text>
</comment>
<dbReference type="AlphaFoldDB" id="A0A086JKQ5"/>
<gene>
    <name evidence="2" type="ORF">TGP89_265100</name>
</gene>
<feature type="compositionally biased region" description="Basic and acidic residues" evidence="1">
    <location>
        <begin position="81"/>
        <end position="90"/>
    </location>
</feature>
<name>A0A086JKQ5_TOXGO</name>
<evidence type="ECO:0000313" key="3">
    <source>
        <dbReference type="Proteomes" id="UP000028828"/>
    </source>
</evidence>
<evidence type="ECO:0000256" key="1">
    <source>
        <dbReference type="SAM" id="MobiDB-lite"/>
    </source>
</evidence>
<proteinExistence type="predicted"/>
<sequence length="132" mass="15424">MNETCQDGGRVPKNMFNTGSMNGGIAEGAWDDHEIRHYQKLSSKKLYQQALEEQIREKEARREKEKQERLKEQAEERRLLDEAFQQEKRTMRLGRRPAKSFEEDVVSQYGSETPQTPHSEQFPGNRTTGKKP</sequence>
<accession>A0A086JKQ5</accession>
<feature type="compositionally biased region" description="Polar residues" evidence="1">
    <location>
        <begin position="108"/>
        <end position="132"/>
    </location>
</feature>
<protein>
    <submittedName>
        <fullName evidence="2">Uncharacterized protein</fullName>
    </submittedName>
</protein>
<organism evidence="2 3">
    <name type="scientific">Toxoplasma gondii p89</name>
    <dbReference type="NCBI Taxonomy" id="943119"/>
    <lineage>
        <taxon>Eukaryota</taxon>
        <taxon>Sar</taxon>
        <taxon>Alveolata</taxon>
        <taxon>Apicomplexa</taxon>
        <taxon>Conoidasida</taxon>
        <taxon>Coccidia</taxon>
        <taxon>Eucoccidiorida</taxon>
        <taxon>Eimeriorina</taxon>
        <taxon>Sarcocystidae</taxon>
        <taxon>Toxoplasma</taxon>
    </lineage>
</organism>
<evidence type="ECO:0000313" key="2">
    <source>
        <dbReference type="EMBL" id="KFG32723.1"/>
    </source>
</evidence>
<dbReference type="EMBL" id="AEYI02001830">
    <property type="protein sequence ID" value="KFG32723.1"/>
    <property type="molecule type" value="Genomic_DNA"/>
</dbReference>